<dbReference type="PATRIC" id="fig|991778.3.peg.3398"/>
<feature type="region of interest" description="Disordered" evidence="1">
    <location>
        <begin position="42"/>
        <end position="63"/>
    </location>
</feature>
<reference evidence="2 3" key="1">
    <citation type="journal article" date="2013" name="Mar. Genomics">
        <title>Expression of sulfatases in Rhodopirellula baltica and the diversity of sulfatases in the genus Rhodopirellula.</title>
        <authorList>
            <person name="Wegner C.E."/>
            <person name="Richter-Heitmann T."/>
            <person name="Klindworth A."/>
            <person name="Klockow C."/>
            <person name="Richter M."/>
            <person name="Achstetter T."/>
            <person name="Glockner F.O."/>
            <person name="Harder J."/>
        </authorList>
    </citation>
    <scope>NUCLEOTIDE SEQUENCE [LARGE SCALE GENOMIC DNA]</scope>
    <source>
        <strain evidence="2 3">WH47</strain>
    </source>
</reference>
<dbReference type="EMBL" id="AFAR01000168">
    <property type="protein sequence ID" value="EGF26983.1"/>
    <property type="molecule type" value="Genomic_DNA"/>
</dbReference>
<organism evidence="2 3">
    <name type="scientific">Rhodopirellula baltica WH47</name>
    <dbReference type="NCBI Taxonomy" id="991778"/>
    <lineage>
        <taxon>Bacteria</taxon>
        <taxon>Pseudomonadati</taxon>
        <taxon>Planctomycetota</taxon>
        <taxon>Planctomycetia</taxon>
        <taxon>Pirellulales</taxon>
        <taxon>Pirellulaceae</taxon>
        <taxon>Rhodopirellula</taxon>
    </lineage>
</organism>
<sequence length="63" mass="7313">MEVKKQEWNNNSAFTLQPFFDSSAWFDATRKRVWTSELDRIDRSTSDNDPSKGNAKAISQDDE</sequence>
<comment type="caution">
    <text evidence="2">The sequence shown here is derived from an EMBL/GenBank/DDBJ whole genome shotgun (WGS) entry which is preliminary data.</text>
</comment>
<gene>
    <name evidence="2" type="ORF">RBWH47_04022</name>
</gene>
<evidence type="ECO:0000313" key="2">
    <source>
        <dbReference type="EMBL" id="EGF26983.1"/>
    </source>
</evidence>
<accession>F2ATZ9</accession>
<dbReference type="Proteomes" id="UP000006222">
    <property type="component" value="Unassembled WGS sequence"/>
</dbReference>
<protein>
    <submittedName>
        <fullName evidence="2">Uncharacterized protein</fullName>
    </submittedName>
</protein>
<evidence type="ECO:0000313" key="3">
    <source>
        <dbReference type="Proteomes" id="UP000006222"/>
    </source>
</evidence>
<evidence type="ECO:0000256" key="1">
    <source>
        <dbReference type="SAM" id="MobiDB-lite"/>
    </source>
</evidence>
<dbReference type="AlphaFoldDB" id="F2ATZ9"/>
<name>F2ATZ9_RHOBT</name>
<proteinExistence type="predicted"/>